<evidence type="ECO:0000313" key="1">
    <source>
        <dbReference type="EMBL" id="AFZ08490.1"/>
    </source>
</evidence>
<dbReference type="Proteomes" id="UP000010478">
    <property type="component" value="Chromosome"/>
</dbReference>
<sequence>MKLPNYERVIYEDSPLIEVIAQLRFPTILKIASQQPVDFQDSIRFEYPIFETSRNLQIPVELSNLLTQFTSNFTSDLTSIDLTYQFKSEDLSCQISLDKNSITLATTKYERYENFIYKFKRAVELFEQIYNPSFYSRTGLRYRDLIIRSKLNLKDKEWHELIPQHIASELYTPEVADSIQNFVKNLQLKTEFGQVNFNHGLVNVRDTERGIDETAYLLDTDFFTEDKVERSENAWKILDNYNHTARNLFRWGITEELHRAMRPQPI</sequence>
<organism evidence="1 2">
    <name type="scientific">Phormidium nigroviride PCC 7112</name>
    <dbReference type="NCBI Taxonomy" id="179408"/>
    <lineage>
        <taxon>Bacteria</taxon>
        <taxon>Bacillati</taxon>
        <taxon>Cyanobacteriota</taxon>
        <taxon>Cyanophyceae</taxon>
        <taxon>Oscillatoriophycideae</taxon>
        <taxon>Oscillatoriales</taxon>
        <taxon>Oscillatoriaceae</taxon>
        <taxon>Phormidium</taxon>
    </lineage>
</organism>
<dbReference type="EMBL" id="CP003614">
    <property type="protein sequence ID" value="AFZ08490.1"/>
    <property type="molecule type" value="Genomic_DNA"/>
</dbReference>
<dbReference type="RefSeq" id="WP_015177734.1">
    <property type="nucleotide sequence ID" value="NC_019729.1"/>
</dbReference>
<protein>
    <recommendedName>
        <fullName evidence="3">TIGR04255 family protein</fullName>
    </recommendedName>
</protein>
<gene>
    <name evidence="1" type="ORF">Osc7112_4166</name>
</gene>
<dbReference type="HOGENOM" id="CLU_1056492_0_0_3"/>
<evidence type="ECO:0008006" key="3">
    <source>
        <dbReference type="Google" id="ProtNLM"/>
    </source>
</evidence>
<dbReference type="OrthoDB" id="7107919at2"/>
<reference evidence="1 2" key="1">
    <citation type="submission" date="2012-05" db="EMBL/GenBank/DDBJ databases">
        <title>Finished chromosome of genome of Oscillatoria sp. PCC 7112.</title>
        <authorList>
            <consortium name="US DOE Joint Genome Institute"/>
            <person name="Gugger M."/>
            <person name="Coursin T."/>
            <person name="Rippka R."/>
            <person name="Tandeau De Marsac N."/>
            <person name="Huntemann M."/>
            <person name="Wei C.-L."/>
            <person name="Han J."/>
            <person name="Detter J.C."/>
            <person name="Han C."/>
            <person name="Tapia R."/>
            <person name="Davenport K."/>
            <person name="Daligault H."/>
            <person name="Erkkila T."/>
            <person name="Gu W."/>
            <person name="Munk A.C.C."/>
            <person name="Teshima H."/>
            <person name="Xu Y."/>
            <person name="Chain P."/>
            <person name="Chen A."/>
            <person name="Krypides N."/>
            <person name="Mavromatis K."/>
            <person name="Markowitz V."/>
            <person name="Szeto E."/>
            <person name="Ivanova N."/>
            <person name="Mikhailova N."/>
            <person name="Ovchinnikova G."/>
            <person name="Pagani I."/>
            <person name="Pati A."/>
            <person name="Goodwin L."/>
            <person name="Peters L."/>
            <person name="Pitluck S."/>
            <person name="Woyke T."/>
            <person name="Kerfeld C."/>
        </authorList>
    </citation>
    <scope>NUCLEOTIDE SEQUENCE [LARGE SCALE GENOMIC DNA]</scope>
    <source>
        <strain evidence="1 2">PCC 7112</strain>
    </source>
</reference>
<keyword evidence="2" id="KW-1185">Reference proteome</keyword>
<dbReference type="eggNOG" id="ENOG502ZAID">
    <property type="taxonomic scope" value="Bacteria"/>
</dbReference>
<accession>K9VMP0</accession>
<dbReference type="AlphaFoldDB" id="K9VMP0"/>
<dbReference type="NCBIfam" id="TIGR04255">
    <property type="entry name" value="sporadTIGR04255"/>
    <property type="match status" value="1"/>
</dbReference>
<evidence type="ECO:0000313" key="2">
    <source>
        <dbReference type="Proteomes" id="UP000010478"/>
    </source>
</evidence>
<dbReference type="PATRIC" id="fig|179408.3.peg.5160"/>
<dbReference type="STRING" id="179408.Osc7112_4166"/>
<name>K9VMP0_9CYAN</name>
<proteinExistence type="predicted"/>
<dbReference type="KEGG" id="oni:Osc7112_4166"/>
<dbReference type="InterPro" id="IPR026349">
    <property type="entry name" value="CHP04255"/>
</dbReference>